<dbReference type="EMBL" id="SVAF01000001">
    <property type="protein sequence ID" value="MBE6163766.1"/>
    <property type="molecule type" value="Genomic_DNA"/>
</dbReference>
<sequence length="83" mass="9350">MLNNEKGDDNLTTLDRLKIANSLLGEFKDKCPSLDDVVFYSLAGKKNILLPENIKEEYAKVTENYINGILHVIKEVSELPVVD</sequence>
<dbReference type="Proteomes" id="UP000700800">
    <property type="component" value="Unassembled WGS sequence"/>
</dbReference>
<comment type="caution">
    <text evidence="1">The sequence shown here is derived from an EMBL/GenBank/DDBJ whole genome shotgun (WGS) entry which is preliminary data.</text>
</comment>
<name>A0A927XG63_9STRE</name>
<protein>
    <submittedName>
        <fullName evidence="1">Uncharacterized protein</fullName>
    </submittedName>
</protein>
<dbReference type="AlphaFoldDB" id="A0A927XG63"/>
<reference evidence="1" key="1">
    <citation type="submission" date="2019-04" db="EMBL/GenBank/DDBJ databases">
        <title>Evolution of Biomass-Degrading Anaerobic Consortia Revealed by Metagenomics.</title>
        <authorList>
            <person name="Peng X."/>
        </authorList>
    </citation>
    <scope>NUCLEOTIDE SEQUENCE</scope>
    <source>
        <strain evidence="1">SIG195</strain>
    </source>
</reference>
<proteinExistence type="predicted"/>
<evidence type="ECO:0000313" key="2">
    <source>
        <dbReference type="Proteomes" id="UP000700800"/>
    </source>
</evidence>
<evidence type="ECO:0000313" key="1">
    <source>
        <dbReference type="EMBL" id="MBE6163766.1"/>
    </source>
</evidence>
<accession>A0A927XG63</accession>
<organism evidence="1 2">
    <name type="scientific">Streptococcus gallolyticus</name>
    <dbReference type="NCBI Taxonomy" id="315405"/>
    <lineage>
        <taxon>Bacteria</taxon>
        <taxon>Bacillati</taxon>
        <taxon>Bacillota</taxon>
        <taxon>Bacilli</taxon>
        <taxon>Lactobacillales</taxon>
        <taxon>Streptococcaceae</taxon>
        <taxon>Streptococcus</taxon>
    </lineage>
</organism>
<gene>
    <name evidence="1" type="ORF">E7156_00330</name>
</gene>